<evidence type="ECO:0000313" key="5">
    <source>
        <dbReference type="Proteomes" id="UP001189429"/>
    </source>
</evidence>
<feature type="domain" description="Methyltransferase" evidence="3">
    <location>
        <begin position="41"/>
        <end position="133"/>
    </location>
</feature>
<dbReference type="Pfam" id="PF13649">
    <property type="entry name" value="Methyltransf_25"/>
    <property type="match status" value="1"/>
</dbReference>
<dbReference type="InterPro" id="IPR041698">
    <property type="entry name" value="Methyltransf_25"/>
</dbReference>
<dbReference type="SUPFAM" id="SSF53335">
    <property type="entry name" value="S-adenosyl-L-methionine-dependent methyltransferases"/>
    <property type="match status" value="1"/>
</dbReference>
<reference evidence="4" key="1">
    <citation type="submission" date="2023-10" db="EMBL/GenBank/DDBJ databases">
        <authorList>
            <person name="Chen Y."/>
            <person name="Shah S."/>
            <person name="Dougan E. K."/>
            <person name="Thang M."/>
            <person name="Chan C."/>
        </authorList>
    </citation>
    <scope>NUCLEOTIDE SEQUENCE [LARGE SCALE GENOMIC DNA]</scope>
</reference>
<evidence type="ECO:0000259" key="3">
    <source>
        <dbReference type="Pfam" id="PF13649"/>
    </source>
</evidence>
<dbReference type="Proteomes" id="UP001189429">
    <property type="component" value="Unassembled WGS sequence"/>
</dbReference>
<keyword evidence="1" id="KW-0808">Transferase</keyword>
<dbReference type="EMBL" id="CAUYUJ010018582">
    <property type="protein sequence ID" value="CAK0884750.1"/>
    <property type="molecule type" value="Genomic_DNA"/>
</dbReference>
<dbReference type="CDD" id="cd02440">
    <property type="entry name" value="AdoMet_MTases"/>
    <property type="match status" value="1"/>
</dbReference>
<evidence type="ECO:0000313" key="4">
    <source>
        <dbReference type="EMBL" id="CAK0884750.1"/>
    </source>
</evidence>
<organism evidence="4 5">
    <name type="scientific">Prorocentrum cordatum</name>
    <dbReference type="NCBI Taxonomy" id="2364126"/>
    <lineage>
        <taxon>Eukaryota</taxon>
        <taxon>Sar</taxon>
        <taxon>Alveolata</taxon>
        <taxon>Dinophyceae</taxon>
        <taxon>Prorocentrales</taxon>
        <taxon>Prorocentraceae</taxon>
        <taxon>Prorocentrum</taxon>
    </lineage>
</organism>
<gene>
    <name evidence="4" type="ORF">PCOR1329_LOCUS66562</name>
</gene>
<sequence length="232" mass="25657">MIDLYDREALRLDEGQALDAELEARMERVAQLCKLTEKTRVLDVGCGSGVMLPFYERAGASLSRVTGLDLSQGMLTHARRAYPSAEFIRGDIHNFEDPDFRLFDRVVFNNCYHHLHDQQVALRHVTEELISGGGLVVISDPRGKQGALKDKKAHPHADLRDLPSKNQLAKAVEKQGSGTTGVHSFTSSLLSVESAHDFYCAILRPGGRAPEKGGAGVQEQARGDSKYKMRDR</sequence>
<comment type="caution">
    <text evidence="4">The sequence shown here is derived from an EMBL/GenBank/DDBJ whole genome shotgun (WGS) entry which is preliminary data.</text>
</comment>
<name>A0ABN9WEF0_9DINO</name>
<evidence type="ECO:0000256" key="2">
    <source>
        <dbReference type="SAM" id="MobiDB-lite"/>
    </source>
</evidence>
<feature type="compositionally biased region" description="Basic and acidic residues" evidence="2">
    <location>
        <begin position="221"/>
        <end position="232"/>
    </location>
</feature>
<feature type="region of interest" description="Disordered" evidence="2">
    <location>
        <begin position="206"/>
        <end position="232"/>
    </location>
</feature>
<dbReference type="Gene3D" id="3.40.50.150">
    <property type="entry name" value="Vaccinia Virus protein VP39"/>
    <property type="match status" value="1"/>
</dbReference>
<dbReference type="InterPro" id="IPR029063">
    <property type="entry name" value="SAM-dependent_MTases_sf"/>
</dbReference>
<protein>
    <recommendedName>
        <fullName evidence="3">Methyltransferase domain-containing protein</fullName>
    </recommendedName>
</protein>
<keyword evidence="5" id="KW-1185">Reference proteome</keyword>
<dbReference type="PANTHER" id="PTHR43861">
    <property type="entry name" value="TRANS-ACONITATE 2-METHYLTRANSFERASE-RELATED"/>
    <property type="match status" value="1"/>
</dbReference>
<evidence type="ECO:0000256" key="1">
    <source>
        <dbReference type="ARBA" id="ARBA00022679"/>
    </source>
</evidence>
<proteinExistence type="predicted"/>
<accession>A0ABN9WEF0</accession>